<dbReference type="AlphaFoldDB" id="A0A1M6HEJ1"/>
<evidence type="ECO:0000313" key="2">
    <source>
        <dbReference type="EMBL" id="SHJ20628.1"/>
    </source>
</evidence>
<feature type="chain" id="PRO_5013291292" evidence="1">
    <location>
        <begin position="25"/>
        <end position="116"/>
    </location>
</feature>
<keyword evidence="1" id="KW-0732">Signal</keyword>
<dbReference type="Proteomes" id="UP000184292">
    <property type="component" value="Unassembled WGS sequence"/>
</dbReference>
<name>A0A1M6HEJ1_9RHOB</name>
<proteinExistence type="predicted"/>
<protein>
    <submittedName>
        <fullName evidence="2">Uncharacterized protein</fullName>
    </submittedName>
</protein>
<reference evidence="2 3" key="1">
    <citation type="submission" date="2016-11" db="EMBL/GenBank/DDBJ databases">
        <authorList>
            <person name="Jaros S."/>
            <person name="Januszkiewicz K."/>
            <person name="Wedrychowicz H."/>
        </authorList>
    </citation>
    <scope>NUCLEOTIDE SEQUENCE [LARGE SCALE GENOMIC DNA]</scope>
    <source>
        <strain evidence="2 3">DSM 100565</strain>
    </source>
</reference>
<organism evidence="2 3">
    <name type="scientific">Wenxinia saemankumensis</name>
    <dbReference type="NCBI Taxonomy" id="1447782"/>
    <lineage>
        <taxon>Bacteria</taxon>
        <taxon>Pseudomonadati</taxon>
        <taxon>Pseudomonadota</taxon>
        <taxon>Alphaproteobacteria</taxon>
        <taxon>Rhodobacterales</taxon>
        <taxon>Roseobacteraceae</taxon>
        <taxon>Wenxinia</taxon>
    </lineage>
</organism>
<evidence type="ECO:0000313" key="3">
    <source>
        <dbReference type="Proteomes" id="UP000184292"/>
    </source>
</evidence>
<dbReference type="RefSeq" id="WP_139300584.1">
    <property type="nucleotide sequence ID" value="NZ_FQYO01000006.1"/>
</dbReference>
<evidence type="ECO:0000256" key="1">
    <source>
        <dbReference type="SAM" id="SignalP"/>
    </source>
</evidence>
<dbReference type="STRING" id="1447782.SAMN05444417_3192"/>
<gene>
    <name evidence="2" type="ORF">SAMN05444417_3192</name>
</gene>
<dbReference type="EMBL" id="FQYO01000006">
    <property type="protein sequence ID" value="SHJ20628.1"/>
    <property type="molecule type" value="Genomic_DNA"/>
</dbReference>
<sequence>MQLRPVLLLPALALLAACASPARFSDLVGTGPDPDMMAAPAPAPEPLPEVRLIAAMEANGCVLNATNRNAIQIAANLTADELRTIVPRLADAGRLQVAGEGTIRALTQTCAATTAA</sequence>
<accession>A0A1M6HEJ1</accession>
<dbReference type="OrthoDB" id="7875834at2"/>
<keyword evidence="3" id="KW-1185">Reference proteome</keyword>
<dbReference type="PROSITE" id="PS51257">
    <property type="entry name" value="PROKAR_LIPOPROTEIN"/>
    <property type="match status" value="1"/>
</dbReference>
<feature type="signal peptide" evidence="1">
    <location>
        <begin position="1"/>
        <end position="24"/>
    </location>
</feature>